<dbReference type="PANTHER" id="PTHR43744:SF6">
    <property type="entry name" value="ABC TRANSPORTER PERMEASE PROTEIN YESQ-RELATED"/>
    <property type="match status" value="1"/>
</dbReference>
<sequence>MNLATKRFSPAQILSLLILIAGAAVVLVPLLWTFFTSLKTPAEVFKDNFFPEKWLWSNYSDAVQAIPFFTFLRNTLTILVPVLIGTVFSSALCAYGFARFRFKGKKTLFLVLLATMMLPSQVTMIPMFIMFKEAGWVDTFLPLIVPAFFGGGAFNIFLIRQFIRGIPRDLDESAFVDGANRLQIFVRIILPLSMPPLIAVSIFTFMGVWNDFQGPLIYLNSNEKYTLALGLSMFKGLYNVEWNMLMAATILVMLPALVVFFAVQKYFIEGISISSAVKG</sequence>
<accession>A0ABU5PMB7</accession>
<dbReference type="SUPFAM" id="SSF161098">
    <property type="entry name" value="MetI-like"/>
    <property type="match status" value="1"/>
</dbReference>
<feature type="domain" description="ABC transmembrane type-1" evidence="8">
    <location>
        <begin position="72"/>
        <end position="263"/>
    </location>
</feature>
<dbReference type="Pfam" id="PF00528">
    <property type="entry name" value="BPD_transp_1"/>
    <property type="match status" value="1"/>
</dbReference>
<dbReference type="InterPro" id="IPR000515">
    <property type="entry name" value="MetI-like"/>
</dbReference>
<keyword evidence="5 7" id="KW-1133">Transmembrane helix</keyword>
<proteinExistence type="inferred from homology"/>
<evidence type="ECO:0000313" key="9">
    <source>
        <dbReference type="EMBL" id="MEA3571089.1"/>
    </source>
</evidence>
<keyword evidence="6 7" id="KW-0472">Membrane</keyword>
<organism evidence="9 10">
    <name type="scientific">Paenibacillus phoenicis</name>
    <dbReference type="NCBI Taxonomy" id="554117"/>
    <lineage>
        <taxon>Bacteria</taxon>
        <taxon>Bacillati</taxon>
        <taxon>Bacillota</taxon>
        <taxon>Bacilli</taxon>
        <taxon>Bacillales</taxon>
        <taxon>Paenibacillaceae</taxon>
        <taxon>Paenibacillus</taxon>
    </lineage>
</organism>
<dbReference type="InterPro" id="IPR035906">
    <property type="entry name" value="MetI-like_sf"/>
</dbReference>
<dbReference type="EMBL" id="JAYERP010000001">
    <property type="protein sequence ID" value="MEA3571089.1"/>
    <property type="molecule type" value="Genomic_DNA"/>
</dbReference>
<dbReference type="PROSITE" id="PS50928">
    <property type="entry name" value="ABC_TM1"/>
    <property type="match status" value="1"/>
</dbReference>
<evidence type="ECO:0000259" key="8">
    <source>
        <dbReference type="PROSITE" id="PS50928"/>
    </source>
</evidence>
<evidence type="ECO:0000256" key="2">
    <source>
        <dbReference type="ARBA" id="ARBA00022448"/>
    </source>
</evidence>
<reference evidence="9 10" key="1">
    <citation type="submission" date="2023-12" db="EMBL/GenBank/DDBJ databases">
        <title>Whole genome sequencing of Paenibacillus phoenicis isolated from the Phoenix Mars Lander spacecraft assembly facility.</title>
        <authorList>
            <person name="Garcia A."/>
            <person name="Venkateswaran K."/>
        </authorList>
    </citation>
    <scope>NUCLEOTIDE SEQUENCE [LARGE SCALE GENOMIC DNA]</scope>
    <source>
        <strain evidence="9 10">3PO2SA</strain>
    </source>
</reference>
<dbReference type="CDD" id="cd06261">
    <property type="entry name" value="TM_PBP2"/>
    <property type="match status" value="1"/>
</dbReference>
<feature type="transmembrane region" description="Helical" evidence="7">
    <location>
        <begin position="143"/>
        <end position="163"/>
    </location>
</feature>
<evidence type="ECO:0000256" key="4">
    <source>
        <dbReference type="ARBA" id="ARBA00022692"/>
    </source>
</evidence>
<protein>
    <submittedName>
        <fullName evidence="9">Carbohydrate ABC transporter permease</fullName>
    </submittedName>
</protein>
<feature type="transmembrane region" description="Helical" evidence="7">
    <location>
        <begin position="109"/>
        <end position="131"/>
    </location>
</feature>
<evidence type="ECO:0000256" key="7">
    <source>
        <dbReference type="RuleBase" id="RU363032"/>
    </source>
</evidence>
<evidence type="ECO:0000256" key="5">
    <source>
        <dbReference type="ARBA" id="ARBA00022989"/>
    </source>
</evidence>
<feature type="transmembrane region" description="Helical" evidence="7">
    <location>
        <begin position="184"/>
        <end position="209"/>
    </location>
</feature>
<keyword evidence="10" id="KW-1185">Reference proteome</keyword>
<evidence type="ECO:0000256" key="3">
    <source>
        <dbReference type="ARBA" id="ARBA00022475"/>
    </source>
</evidence>
<feature type="transmembrane region" description="Helical" evidence="7">
    <location>
        <begin position="12"/>
        <end position="35"/>
    </location>
</feature>
<evidence type="ECO:0000256" key="6">
    <source>
        <dbReference type="ARBA" id="ARBA00023136"/>
    </source>
</evidence>
<name>A0ABU5PMB7_9BACL</name>
<feature type="transmembrane region" description="Helical" evidence="7">
    <location>
        <begin position="78"/>
        <end position="97"/>
    </location>
</feature>
<dbReference type="PANTHER" id="PTHR43744">
    <property type="entry name" value="ABC TRANSPORTER PERMEASE PROTEIN MG189-RELATED-RELATED"/>
    <property type="match status" value="1"/>
</dbReference>
<comment type="similarity">
    <text evidence="7">Belongs to the binding-protein-dependent transport system permease family.</text>
</comment>
<keyword evidence="3" id="KW-1003">Cell membrane</keyword>
<comment type="caution">
    <text evidence="9">The sequence shown here is derived from an EMBL/GenBank/DDBJ whole genome shotgun (WGS) entry which is preliminary data.</text>
</comment>
<evidence type="ECO:0000313" key="10">
    <source>
        <dbReference type="Proteomes" id="UP001292216"/>
    </source>
</evidence>
<gene>
    <name evidence="9" type="ORF">U9M73_14045</name>
</gene>
<dbReference type="Gene3D" id="1.10.3720.10">
    <property type="entry name" value="MetI-like"/>
    <property type="match status" value="1"/>
</dbReference>
<feature type="transmembrane region" description="Helical" evidence="7">
    <location>
        <begin position="242"/>
        <end position="263"/>
    </location>
</feature>
<comment type="subcellular location">
    <subcellularLocation>
        <location evidence="1 7">Cell membrane</location>
        <topology evidence="1 7">Multi-pass membrane protein</topology>
    </subcellularLocation>
</comment>
<evidence type="ECO:0000256" key="1">
    <source>
        <dbReference type="ARBA" id="ARBA00004651"/>
    </source>
</evidence>
<keyword evidence="2 7" id="KW-0813">Transport</keyword>
<dbReference type="RefSeq" id="WP_323077758.1">
    <property type="nucleotide sequence ID" value="NZ_CBCSKM010000041.1"/>
</dbReference>
<dbReference type="Proteomes" id="UP001292216">
    <property type="component" value="Unassembled WGS sequence"/>
</dbReference>
<keyword evidence="4 7" id="KW-0812">Transmembrane</keyword>